<dbReference type="InterPro" id="IPR038763">
    <property type="entry name" value="DHH_sf"/>
</dbReference>
<protein>
    <recommendedName>
        <fullName evidence="2">DDH domain-containing protein</fullName>
    </recommendedName>
</protein>
<feature type="region of interest" description="Disordered" evidence="1">
    <location>
        <begin position="1"/>
        <end position="29"/>
    </location>
</feature>
<dbReference type="SUPFAM" id="SSF64182">
    <property type="entry name" value="DHH phosphoesterases"/>
    <property type="match status" value="1"/>
</dbReference>
<dbReference type="EMBL" id="KI894007">
    <property type="protein sequence ID" value="OCF53256.1"/>
    <property type="molecule type" value="Genomic_DNA"/>
</dbReference>
<evidence type="ECO:0000259" key="2">
    <source>
        <dbReference type="Pfam" id="PF01368"/>
    </source>
</evidence>
<dbReference type="RefSeq" id="XP_019014475.2">
    <property type="nucleotide sequence ID" value="XM_019152337.2"/>
</dbReference>
<dbReference type="PANTHER" id="PTHR30255:SF2">
    <property type="entry name" value="SINGLE-STRANDED-DNA-SPECIFIC EXONUCLEASE RECJ"/>
    <property type="match status" value="1"/>
</dbReference>
<evidence type="ECO:0000313" key="3">
    <source>
        <dbReference type="EMBL" id="OCF53256.1"/>
    </source>
</evidence>
<dbReference type="Gene3D" id="3.90.1640.30">
    <property type="match status" value="1"/>
</dbReference>
<dbReference type="PANTHER" id="PTHR30255">
    <property type="entry name" value="SINGLE-STRANDED-DNA-SPECIFIC EXONUCLEASE RECJ"/>
    <property type="match status" value="1"/>
</dbReference>
<dbReference type="InterPro" id="IPR001667">
    <property type="entry name" value="DDH_dom"/>
</dbReference>
<dbReference type="OrthoDB" id="284473at2759"/>
<feature type="compositionally biased region" description="Polar residues" evidence="1">
    <location>
        <begin position="1"/>
        <end position="10"/>
    </location>
</feature>
<gene>
    <name evidence="3" type="ORF">I206_00557</name>
</gene>
<dbReference type="GO" id="GO:0004527">
    <property type="term" value="F:exonuclease activity"/>
    <property type="evidence" value="ECO:0007669"/>
    <property type="project" value="UniProtKB-KW"/>
</dbReference>
<dbReference type="KEGG" id="kpin:30168926"/>
<dbReference type="STRING" id="1296096.A0A1B9ICK9"/>
<dbReference type="InterPro" id="IPR051673">
    <property type="entry name" value="SSDNA_exonuclease_RecJ"/>
</dbReference>
<proteinExistence type="predicted"/>
<dbReference type="GeneID" id="30168926"/>
<reference evidence="3" key="1">
    <citation type="submission" date="2013-07" db="EMBL/GenBank/DDBJ databases">
        <title>The Genome Sequence of Cryptococcus pinus CBS10737.</title>
        <authorList>
            <consortium name="The Broad Institute Genome Sequencing Platform"/>
            <person name="Cuomo C."/>
            <person name="Litvintseva A."/>
            <person name="Chen Y."/>
            <person name="Heitman J."/>
            <person name="Sun S."/>
            <person name="Springer D."/>
            <person name="Dromer F."/>
            <person name="Young S.K."/>
            <person name="Zeng Q."/>
            <person name="Gargeya S."/>
            <person name="Fitzgerald M."/>
            <person name="Abouelleil A."/>
            <person name="Alvarado L."/>
            <person name="Berlin A.M."/>
            <person name="Chapman S.B."/>
            <person name="Dewar J."/>
            <person name="Goldberg J."/>
            <person name="Griggs A."/>
            <person name="Gujja S."/>
            <person name="Hansen M."/>
            <person name="Howarth C."/>
            <person name="Imamovic A."/>
            <person name="Larimer J."/>
            <person name="McCowan C."/>
            <person name="Murphy C."/>
            <person name="Pearson M."/>
            <person name="Priest M."/>
            <person name="Roberts A."/>
            <person name="Saif S."/>
            <person name="Shea T."/>
            <person name="Sykes S."/>
            <person name="Wortman J."/>
            <person name="Nusbaum C."/>
            <person name="Birren B."/>
        </authorList>
    </citation>
    <scope>NUCLEOTIDE SEQUENCE [LARGE SCALE GENOMIC DNA]</scope>
    <source>
        <strain evidence="3">CBS 10737</strain>
    </source>
</reference>
<dbReference type="Pfam" id="PF01368">
    <property type="entry name" value="DHH"/>
    <property type="match status" value="1"/>
</dbReference>
<sequence>MVKRSASSEAGSPPKRRRRSSTTSLKEISTLSHAAKEYGPEWNDWPAPIQAMEEARGFIRDIVINKRSVLIVPDKDADGLSAGTILYQTLIHMNHPPSLISVHHLTKGNNVHSDFERNTMDISGAEKVIVLDQGSRPGRSIVPPLPDQKVKRVLVIDHHWSDEWPEGSQVLTACKSSPIATAALLTYLLLRDLHPKVYEEEAWRAVVGVIGGQH</sequence>
<dbReference type="AlphaFoldDB" id="A0A1B9ICK9"/>
<organism evidence="3">
    <name type="scientific">Kwoniella pini CBS 10737</name>
    <dbReference type="NCBI Taxonomy" id="1296096"/>
    <lineage>
        <taxon>Eukaryota</taxon>
        <taxon>Fungi</taxon>
        <taxon>Dikarya</taxon>
        <taxon>Basidiomycota</taxon>
        <taxon>Agaricomycotina</taxon>
        <taxon>Tremellomycetes</taxon>
        <taxon>Tremellales</taxon>
        <taxon>Cryptococcaceae</taxon>
        <taxon>Kwoniella</taxon>
    </lineage>
</organism>
<name>A0A1B9ICK9_9TREE</name>
<accession>A0A1B9ICK9</accession>
<feature type="domain" description="DDH" evidence="2">
    <location>
        <begin position="69"/>
        <end position="191"/>
    </location>
</feature>
<evidence type="ECO:0000256" key="1">
    <source>
        <dbReference type="SAM" id="MobiDB-lite"/>
    </source>
</evidence>
<reference evidence="3" key="2">
    <citation type="submission" date="2016-07" db="EMBL/GenBank/DDBJ databases">
        <title>Evolution of pathogenesis and genome organization in the Tremellales.</title>
        <authorList>
            <person name="Cuomo C."/>
            <person name="Litvintseva A."/>
            <person name="Heitman J."/>
            <person name="Chen Y."/>
            <person name="Sun S."/>
            <person name="Springer D."/>
            <person name="Dromer F."/>
            <person name="Young S."/>
            <person name="Zeng Q."/>
            <person name="Chapman S."/>
            <person name="Gujja S."/>
            <person name="Saif S."/>
            <person name="Birren B."/>
        </authorList>
    </citation>
    <scope>NUCLEOTIDE SEQUENCE</scope>
    <source>
        <strain evidence="3">CBS 10737</strain>
    </source>
</reference>